<evidence type="ECO:0000313" key="1">
    <source>
        <dbReference type="EMBL" id="GAA3196459.1"/>
    </source>
</evidence>
<protein>
    <submittedName>
        <fullName evidence="1">Uncharacterized protein</fullName>
    </submittedName>
</protein>
<dbReference type="EMBL" id="BAAAUV010000002">
    <property type="protein sequence ID" value="GAA3196459.1"/>
    <property type="molecule type" value="Genomic_DNA"/>
</dbReference>
<dbReference type="Proteomes" id="UP001501237">
    <property type="component" value="Unassembled WGS sequence"/>
</dbReference>
<organism evidence="1 2">
    <name type="scientific">Actinocorallia longicatena</name>
    <dbReference type="NCBI Taxonomy" id="111803"/>
    <lineage>
        <taxon>Bacteria</taxon>
        <taxon>Bacillati</taxon>
        <taxon>Actinomycetota</taxon>
        <taxon>Actinomycetes</taxon>
        <taxon>Streptosporangiales</taxon>
        <taxon>Thermomonosporaceae</taxon>
        <taxon>Actinocorallia</taxon>
    </lineage>
</organism>
<evidence type="ECO:0000313" key="2">
    <source>
        <dbReference type="Proteomes" id="UP001501237"/>
    </source>
</evidence>
<proteinExistence type="predicted"/>
<sequence length="350" mass="37694">MQSRADERERIAASLLALPQRPGYPLLKGAAPRGETADRAAAFDTLVTELWRLFDGYGRALDDGLDSVDLVDEQARPTLLGPPVTRLSLAEAVRRMTVLYDRATALLAAAHRDWERCVARVDRAESAHLLALRQEIDDPAIAPLAERLEIVRAEIRADPLTVPGGLGTLLAELEALAARLAEAAAARAGHHARIEDLRRALARLVDLAAHLAEVRTAADAKIARPPATTVPDHAALAALIGALPPLGARARWSELATALAEAETRLGEALATAHEDRELLQGLLDRRAELRGRFDAYSAKARRLGLLEKPEVTGHRETARALLWTSPCDLRQATVALAAFSKALSPEAAP</sequence>
<keyword evidence="2" id="KW-1185">Reference proteome</keyword>
<name>A0ABP6Q461_9ACTN</name>
<accession>A0ABP6Q461</accession>
<gene>
    <name evidence="1" type="ORF">GCM10010468_07090</name>
</gene>
<comment type="caution">
    <text evidence="1">The sequence shown here is derived from an EMBL/GenBank/DDBJ whole genome shotgun (WGS) entry which is preliminary data.</text>
</comment>
<reference evidence="2" key="1">
    <citation type="journal article" date="2019" name="Int. J. Syst. Evol. Microbiol.">
        <title>The Global Catalogue of Microorganisms (GCM) 10K type strain sequencing project: providing services to taxonomists for standard genome sequencing and annotation.</title>
        <authorList>
            <consortium name="The Broad Institute Genomics Platform"/>
            <consortium name="The Broad Institute Genome Sequencing Center for Infectious Disease"/>
            <person name="Wu L."/>
            <person name="Ma J."/>
        </authorList>
    </citation>
    <scope>NUCLEOTIDE SEQUENCE [LARGE SCALE GENOMIC DNA]</scope>
    <source>
        <strain evidence="2">JCM 9377</strain>
    </source>
</reference>
<dbReference type="RefSeq" id="WP_344822040.1">
    <property type="nucleotide sequence ID" value="NZ_BAAAUV010000002.1"/>
</dbReference>